<name>A0A1I5WVV6_9GAMM</name>
<protein>
    <submittedName>
        <fullName evidence="11">Glycosyltransferase involved in cell wall bisynthesis</fullName>
    </submittedName>
</protein>
<dbReference type="OrthoDB" id="9811884at2"/>
<evidence type="ECO:0000259" key="10">
    <source>
        <dbReference type="Pfam" id="PF00535"/>
    </source>
</evidence>
<dbReference type="CDD" id="cd04187">
    <property type="entry name" value="DPM1_like_bac"/>
    <property type="match status" value="1"/>
</dbReference>
<dbReference type="Proteomes" id="UP000182692">
    <property type="component" value="Unassembled WGS sequence"/>
</dbReference>
<reference evidence="11 12" key="1">
    <citation type="submission" date="2016-10" db="EMBL/GenBank/DDBJ databases">
        <authorList>
            <person name="de Groot N.N."/>
        </authorList>
    </citation>
    <scope>NUCLEOTIDE SEQUENCE [LARGE SCALE GENOMIC DNA]</scope>
    <source>
        <strain evidence="11 12">DSM 15893</strain>
    </source>
</reference>
<dbReference type="SUPFAM" id="SSF53448">
    <property type="entry name" value="Nucleotide-diphospho-sugar transferases"/>
    <property type="match status" value="1"/>
</dbReference>
<evidence type="ECO:0000256" key="5">
    <source>
        <dbReference type="ARBA" id="ARBA00022692"/>
    </source>
</evidence>
<dbReference type="PANTHER" id="PTHR48090">
    <property type="entry name" value="UNDECAPRENYL-PHOSPHATE 4-DEOXY-4-FORMAMIDO-L-ARABINOSE TRANSFERASE-RELATED"/>
    <property type="match status" value="1"/>
</dbReference>
<dbReference type="InterPro" id="IPR029044">
    <property type="entry name" value="Nucleotide-diphossugar_trans"/>
</dbReference>
<evidence type="ECO:0000256" key="1">
    <source>
        <dbReference type="ARBA" id="ARBA00004651"/>
    </source>
</evidence>
<dbReference type="STRING" id="1121869.SAMN03084138_04453"/>
<dbReference type="GO" id="GO:0005886">
    <property type="term" value="C:plasma membrane"/>
    <property type="evidence" value="ECO:0007669"/>
    <property type="project" value="UniProtKB-SubCell"/>
</dbReference>
<dbReference type="EMBL" id="FOWR01000053">
    <property type="protein sequence ID" value="SFQ23810.1"/>
    <property type="molecule type" value="Genomic_DNA"/>
</dbReference>
<comment type="subcellular location">
    <subcellularLocation>
        <location evidence="1">Cell membrane</location>
        <topology evidence="1">Multi-pass membrane protein</topology>
    </subcellularLocation>
</comment>
<dbReference type="AlphaFoldDB" id="A0A1I5WVV6"/>
<evidence type="ECO:0000256" key="2">
    <source>
        <dbReference type="ARBA" id="ARBA00022475"/>
    </source>
</evidence>
<organism evidence="11 12">
    <name type="scientific">Enterovibrio norvegicus DSM 15893</name>
    <dbReference type="NCBI Taxonomy" id="1121869"/>
    <lineage>
        <taxon>Bacteria</taxon>
        <taxon>Pseudomonadati</taxon>
        <taxon>Pseudomonadota</taxon>
        <taxon>Gammaproteobacteria</taxon>
        <taxon>Vibrionales</taxon>
        <taxon>Vibrionaceae</taxon>
        <taxon>Enterovibrio</taxon>
    </lineage>
</organism>
<dbReference type="GO" id="GO:0016757">
    <property type="term" value="F:glycosyltransferase activity"/>
    <property type="evidence" value="ECO:0007669"/>
    <property type="project" value="UniProtKB-KW"/>
</dbReference>
<keyword evidence="5 9" id="KW-0812">Transmembrane</keyword>
<feature type="transmembrane region" description="Helical" evidence="9">
    <location>
        <begin position="244"/>
        <end position="265"/>
    </location>
</feature>
<dbReference type="Pfam" id="PF00535">
    <property type="entry name" value="Glycos_transf_2"/>
    <property type="match status" value="1"/>
</dbReference>
<evidence type="ECO:0000256" key="6">
    <source>
        <dbReference type="ARBA" id="ARBA00022989"/>
    </source>
</evidence>
<keyword evidence="7 9" id="KW-0472">Membrane</keyword>
<evidence type="ECO:0000256" key="9">
    <source>
        <dbReference type="SAM" id="Phobius"/>
    </source>
</evidence>
<proteinExistence type="inferred from homology"/>
<dbReference type="GeneID" id="35869896"/>
<accession>A0A1I5WVV6</accession>
<dbReference type="RefSeq" id="WP_074928660.1">
    <property type="nucleotide sequence ID" value="NZ_FOWR01000053.1"/>
</dbReference>
<evidence type="ECO:0000313" key="11">
    <source>
        <dbReference type="EMBL" id="SFQ23810.1"/>
    </source>
</evidence>
<sequence length="357" mass="38921">MTVIRYFPAQPTYDTPPHLSVVVPFFNEQAVLAACHQRILSALDTLNAHCEIIYVDDGSKDDSANIASALDAAHHDVSLIRLSRNFGKEAAMSAGLKASRGNAVILLDADLQDPPELIPEMIEAWQSGYDVVDMQRKARLGESAFKRFTARMFYALLNRLSDVPIPENVGDFRLLDRRVVDTINALPERTRFMKGLFAWPGFQRTVLQFDRDARFAGTTKWNTAQLFNLAAEGITSFSTKPLRLATYAGLITGVSALCIAVVVVLKTLIWGDPVAGYPSLMLTVLTLGSVQLLSIGLLGEYLGRLFIEAKQRPLFLVDSQLTKAAATSSFNASTVTPVSASNTAKASTSPVSEIPTP</sequence>
<evidence type="ECO:0000256" key="7">
    <source>
        <dbReference type="ARBA" id="ARBA00023136"/>
    </source>
</evidence>
<gene>
    <name evidence="11" type="ORF">SAMN03084138_04453</name>
</gene>
<dbReference type="FunFam" id="3.90.550.10:FF:000079">
    <property type="entry name" value="Probable glycosyl transferase"/>
    <property type="match status" value="1"/>
</dbReference>
<evidence type="ECO:0000313" key="12">
    <source>
        <dbReference type="Proteomes" id="UP000182692"/>
    </source>
</evidence>
<keyword evidence="2" id="KW-1003">Cell membrane</keyword>
<dbReference type="PANTHER" id="PTHR48090:SF1">
    <property type="entry name" value="PROPHAGE BACTOPRENOL GLUCOSYL TRANSFERASE HOMOLOG"/>
    <property type="match status" value="1"/>
</dbReference>
<feature type="transmembrane region" description="Helical" evidence="9">
    <location>
        <begin position="277"/>
        <end position="302"/>
    </location>
</feature>
<dbReference type="InterPro" id="IPR050256">
    <property type="entry name" value="Glycosyltransferase_2"/>
</dbReference>
<dbReference type="Gene3D" id="3.90.550.10">
    <property type="entry name" value="Spore Coat Polysaccharide Biosynthesis Protein SpsA, Chain A"/>
    <property type="match status" value="1"/>
</dbReference>
<evidence type="ECO:0000256" key="4">
    <source>
        <dbReference type="ARBA" id="ARBA00022679"/>
    </source>
</evidence>
<keyword evidence="3" id="KW-0328">Glycosyltransferase</keyword>
<feature type="domain" description="Glycosyltransferase 2-like" evidence="10">
    <location>
        <begin position="20"/>
        <end position="182"/>
    </location>
</feature>
<dbReference type="InterPro" id="IPR001173">
    <property type="entry name" value="Glyco_trans_2-like"/>
</dbReference>
<keyword evidence="4 11" id="KW-0808">Transferase</keyword>
<keyword evidence="6 9" id="KW-1133">Transmembrane helix</keyword>
<evidence type="ECO:0000256" key="8">
    <source>
        <dbReference type="ARBA" id="ARBA00038152"/>
    </source>
</evidence>
<comment type="similarity">
    <text evidence="8">Belongs to the glycosyltransferase 2 family. GtrB subfamily.</text>
</comment>
<evidence type="ECO:0000256" key="3">
    <source>
        <dbReference type="ARBA" id="ARBA00022676"/>
    </source>
</evidence>